<dbReference type="InterPro" id="IPR000477">
    <property type="entry name" value="RT_dom"/>
</dbReference>
<dbReference type="Pfam" id="PF00078">
    <property type="entry name" value="RVT_1"/>
    <property type="match status" value="1"/>
</dbReference>
<proteinExistence type="predicted"/>
<name>A0ABM3QXG3_SPIOL</name>
<evidence type="ECO:0000259" key="1">
    <source>
        <dbReference type="PROSITE" id="PS50878"/>
    </source>
</evidence>
<dbReference type="InterPro" id="IPR043502">
    <property type="entry name" value="DNA/RNA_pol_sf"/>
</dbReference>
<dbReference type="GeneID" id="130463051"/>
<organism evidence="2 3">
    <name type="scientific">Spinacia oleracea</name>
    <name type="common">Spinach</name>
    <dbReference type="NCBI Taxonomy" id="3562"/>
    <lineage>
        <taxon>Eukaryota</taxon>
        <taxon>Viridiplantae</taxon>
        <taxon>Streptophyta</taxon>
        <taxon>Embryophyta</taxon>
        <taxon>Tracheophyta</taxon>
        <taxon>Spermatophyta</taxon>
        <taxon>Magnoliopsida</taxon>
        <taxon>eudicotyledons</taxon>
        <taxon>Gunneridae</taxon>
        <taxon>Pentapetalae</taxon>
        <taxon>Caryophyllales</taxon>
        <taxon>Chenopodiaceae</taxon>
        <taxon>Chenopodioideae</taxon>
        <taxon>Anserineae</taxon>
        <taxon>Spinacia</taxon>
    </lineage>
</organism>
<evidence type="ECO:0000313" key="3">
    <source>
        <dbReference type="RefSeq" id="XP_056688048.1"/>
    </source>
</evidence>
<keyword evidence="2" id="KW-1185">Reference proteome</keyword>
<dbReference type="PROSITE" id="PS50878">
    <property type="entry name" value="RT_POL"/>
    <property type="match status" value="1"/>
</dbReference>
<reference evidence="2" key="1">
    <citation type="journal article" date="2021" name="Nat. Commun.">
        <title>Genomic analyses provide insights into spinach domestication and the genetic basis of agronomic traits.</title>
        <authorList>
            <person name="Cai X."/>
            <person name="Sun X."/>
            <person name="Xu C."/>
            <person name="Sun H."/>
            <person name="Wang X."/>
            <person name="Ge C."/>
            <person name="Zhang Z."/>
            <person name="Wang Q."/>
            <person name="Fei Z."/>
            <person name="Jiao C."/>
            <person name="Wang Q."/>
        </authorList>
    </citation>
    <scope>NUCLEOTIDE SEQUENCE [LARGE SCALE GENOMIC DNA]</scope>
    <source>
        <strain evidence="2">cv. Varoflay</strain>
    </source>
</reference>
<dbReference type="RefSeq" id="XP_056688048.1">
    <property type="nucleotide sequence ID" value="XM_056832070.1"/>
</dbReference>
<dbReference type="PANTHER" id="PTHR33116">
    <property type="entry name" value="REVERSE TRANSCRIPTASE ZINC-BINDING DOMAIN-CONTAINING PROTEIN-RELATED-RELATED"/>
    <property type="match status" value="1"/>
</dbReference>
<dbReference type="InterPro" id="IPR026960">
    <property type="entry name" value="RVT-Znf"/>
</dbReference>
<dbReference type="Proteomes" id="UP000813463">
    <property type="component" value="Chromosome 6"/>
</dbReference>
<dbReference type="Pfam" id="PF13966">
    <property type="entry name" value="zf-RVT"/>
    <property type="match status" value="1"/>
</dbReference>
<gene>
    <name evidence="3" type="primary">LOC130463051</name>
</gene>
<dbReference type="SUPFAM" id="SSF56672">
    <property type="entry name" value="DNA/RNA polymerases"/>
    <property type="match status" value="1"/>
</dbReference>
<accession>A0ABM3QXG3</accession>
<sequence length="562" mass="63709">MVYKIISKILTIRLQKVISEVVSECQSGFIPGRYIADNILLATDLIKGYGRAHLSPRCVLKVDLKKAYDSVEWSYLNTVLQELGFPELFVQWIMACVTTVSYSILINGKPNKPFQAKKGLRQGDPLSPFLFAIGMEYLTRCMQQLQASPDFNFHPKCERLNITHLMFADDLLLFARVDMISLKCFLLLSISSLLPLCQIFILPKKIIKEVEGFCRVFLWTGSTASSKKALVAWEKMYLPKTAGGWNLKNITVWNKVAIGKLLWALAFKKDKLWVQWVDKYYMKGQDPLTCNVPNTCSWALKKILGCRTFIQQIGGWSNSTHNGKYSISKVYRGLQGDHTKVPWRRVIFNNHASPRSIFITWLAVLNRLYTADRIQACGINCSDVCVLCNSGKETVEHLFFECLFSAAVWQRVLRCIGISRRGNGFASELNAVVKRSRKTSGCSVLYVMCFTETVYHIWLARNAAVFRQTRRSIYSIVKDILFRVVISALPLEVSQGFDCFCCLLFCSAMVLPSYSDLRILFCFCSSGSSPDLLLFCGFCFVAYGVLSVSDVFQINVSGFCYS</sequence>
<dbReference type="CDD" id="cd01650">
    <property type="entry name" value="RT_nLTR_like"/>
    <property type="match status" value="1"/>
</dbReference>
<dbReference type="PANTHER" id="PTHR33116:SF84">
    <property type="entry name" value="RNA-DIRECTED DNA POLYMERASE"/>
    <property type="match status" value="1"/>
</dbReference>
<feature type="domain" description="Reverse transcriptase" evidence="1">
    <location>
        <begin position="1"/>
        <end position="224"/>
    </location>
</feature>
<protein>
    <recommendedName>
        <fullName evidence="1">Reverse transcriptase domain-containing protein</fullName>
    </recommendedName>
</protein>
<reference evidence="3" key="2">
    <citation type="submission" date="2025-08" db="UniProtKB">
        <authorList>
            <consortium name="RefSeq"/>
        </authorList>
    </citation>
    <scope>IDENTIFICATION</scope>
    <source>
        <tissue evidence="3">Leaf</tissue>
    </source>
</reference>
<evidence type="ECO:0000313" key="2">
    <source>
        <dbReference type="Proteomes" id="UP000813463"/>
    </source>
</evidence>